<organism evidence="2 3">
    <name type="scientific">Edwardsiella ictaluri (strain 93-146)</name>
    <dbReference type="NCBI Taxonomy" id="634503"/>
    <lineage>
        <taxon>Bacteria</taxon>
        <taxon>Pseudomonadati</taxon>
        <taxon>Pseudomonadota</taxon>
        <taxon>Gammaproteobacteria</taxon>
        <taxon>Enterobacterales</taxon>
        <taxon>Hafniaceae</taxon>
        <taxon>Edwardsiella</taxon>
    </lineage>
</organism>
<protein>
    <submittedName>
        <fullName evidence="2">Uncharacterized protein</fullName>
    </submittedName>
</protein>
<reference evidence="3" key="1">
    <citation type="submission" date="2009-03" db="EMBL/GenBank/DDBJ databases">
        <title>Complete genome sequence of Edwardsiella ictaluri 93-146.</title>
        <authorList>
            <person name="Williams M.L."/>
            <person name="Gillaspy A.F."/>
            <person name="Dyer D.W."/>
            <person name="Thune R.L."/>
            <person name="Waldbieser G.C."/>
            <person name="Schuster S.C."/>
            <person name="Gipson J."/>
            <person name="Zaitshik J."/>
            <person name="Landry C."/>
            <person name="Lawrence M.L."/>
        </authorList>
    </citation>
    <scope>NUCLEOTIDE SEQUENCE [LARGE SCALE GENOMIC DNA]</scope>
    <source>
        <strain evidence="3">93-146</strain>
    </source>
</reference>
<keyword evidence="1" id="KW-0472">Membrane</keyword>
<reference evidence="2 3" key="2">
    <citation type="journal article" date="2012" name="J. Bacteriol.">
        <title>Genome Sequence of Edwardsiella ictaluri 93-146, a Strain Associated with a Natural Channel Catfish Outbreak of Enteric Septicemia of Catfish.</title>
        <authorList>
            <person name="Williams M.L."/>
            <person name="Gillaspy A.F."/>
            <person name="Dyer D.W."/>
            <person name="Thune R.L."/>
            <person name="Waldbieser G.C."/>
            <person name="Schuster S.C."/>
            <person name="Gipson J."/>
            <person name="Zaitshik J."/>
            <person name="Landry C."/>
            <person name="Banes M.M."/>
            <person name="Lawrence M.L."/>
        </authorList>
    </citation>
    <scope>NUCLEOTIDE SEQUENCE [LARGE SCALE GENOMIC DNA]</scope>
    <source>
        <strain evidence="2 3">93-146</strain>
    </source>
</reference>
<evidence type="ECO:0000313" key="2">
    <source>
        <dbReference type="EMBL" id="ACR70885.1"/>
    </source>
</evidence>
<dbReference type="PATRIC" id="fig|634503.3.peg.3358"/>
<dbReference type="RefSeq" id="WP_015872919.1">
    <property type="nucleotide sequence ID" value="NC_012779.2"/>
</dbReference>
<keyword evidence="1" id="KW-0812">Transmembrane</keyword>
<name>C5BB43_EDWI9</name>
<accession>C5BB43</accession>
<dbReference type="Proteomes" id="UP000001485">
    <property type="component" value="Chromosome"/>
</dbReference>
<gene>
    <name evidence="2" type="ordered locus">NT01EI_3758</name>
</gene>
<keyword evidence="1" id="KW-1133">Transmembrane helix</keyword>
<dbReference type="KEGG" id="eic:NT01EI_3758"/>
<proteinExistence type="predicted"/>
<evidence type="ECO:0000256" key="1">
    <source>
        <dbReference type="SAM" id="Phobius"/>
    </source>
</evidence>
<sequence>MLAVNWQGNELLNNGLIGSGKTTVMYGSLSIICTSCVNSLRVGDIYCVGHLPWWKRLWYIFSSHPFILAALALLAIILVSLVLWQVPWMLRRRLDPDDRKISI</sequence>
<dbReference type="EMBL" id="CP001600">
    <property type="protein sequence ID" value="ACR70885.1"/>
    <property type="molecule type" value="Genomic_DNA"/>
</dbReference>
<dbReference type="GeneID" id="69540590"/>
<feature type="transmembrane region" description="Helical" evidence="1">
    <location>
        <begin position="58"/>
        <end position="84"/>
    </location>
</feature>
<evidence type="ECO:0000313" key="3">
    <source>
        <dbReference type="Proteomes" id="UP000001485"/>
    </source>
</evidence>
<dbReference type="AlphaFoldDB" id="C5BB43"/>
<dbReference type="HOGENOM" id="CLU_144694_0_0_6"/>